<organism evidence="1 2">
    <name type="scientific">Phytohabitans suffuscus</name>
    <dbReference type="NCBI Taxonomy" id="624315"/>
    <lineage>
        <taxon>Bacteria</taxon>
        <taxon>Bacillati</taxon>
        <taxon>Actinomycetota</taxon>
        <taxon>Actinomycetes</taxon>
        <taxon>Micromonosporales</taxon>
        <taxon>Micromonosporaceae</taxon>
    </lineage>
</organism>
<sequence>MTEPAALAALALQEVAKVVAKLTPEQLADLAEGRAHVEYRSGDTVVTAGRARSAGRPAKASPVDIPEVVKLVGDMSSRDEVLAYLQSRPELKVADLREIARALGPTVSASGRKRDDLIRNIAEGTAGFRQGAAAVLGGAWRQ</sequence>
<gene>
    <name evidence="1" type="ORF">Psuf_044040</name>
</gene>
<evidence type="ECO:0008006" key="3">
    <source>
        <dbReference type="Google" id="ProtNLM"/>
    </source>
</evidence>
<protein>
    <recommendedName>
        <fullName evidence="3">Rho termination factor N-terminal domain-containing protein</fullName>
    </recommendedName>
</protein>
<dbReference type="Proteomes" id="UP000503011">
    <property type="component" value="Chromosome"/>
</dbReference>
<reference evidence="1 2" key="2">
    <citation type="submission" date="2020-03" db="EMBL/GenBank/DDBJ databases">
        <authorList>
            <person name="Ichikawa N."/>
            <person name="Kimura A."/>
            <person name="Kitahashi Y."/>
            <person name="Uohara A."/>
        </authorList>
    </citation>
    <scope>NUCLEOTIDE SEQUENCE [LARGE SCALE GENOMIC DNA]</scope>
    <source>
        <strain evidence="1 2">NBRC 105367</strain>
    </source>
</reference>
<name>A0A6F8YMC7_9ACTN</name>
<dbReference type="AlphaFoldDB" id="A0A6F8YMC7"/>
<evidence type="ECO:0000313" key="1">
    <source>
        <dbReference type="EMBL" id="BCB87091.1"/>
    </source>
</evidence>
<dbReference type="EMBL" id="AP022871">
    <property type="protein sequence ID" value="BCB87091.1"/>
    <property type="molecule type" value="Genomic_DNA"/>
</dbReference>
<dbReference type="RefSeq" id="WP_173158702.1">
    <property type="nucleotide sequence ID" value="NZ_AP022871.1"/>
</dbReference>
<dbReference type="KEGG" id="psuu:Psuf_044040"/>
<proteinExistence type="predicted"/>
<reference evidence="1 2" key="1">
    <citation type="submission" date="2020-03" db="EMBL/GenBank/DDBJ databases">
        <title>Whole genome shotgun sequence of Phytohabitans suffuscus NBRC 105367.</title>
        <authorList>
            <person name="Komaki H."/>
            <person name="Tamura T."/>
        </authorList>
    </citation>
    <scope>NUCLEOTIDE SEQUENCE [LARGE SCALE GENOMIC DNA]</scope>
    <source>
        <strain evidence="1 2">NBRC 105367</strain>
    </source>
</reference>
<accession>A0A6F8YMC7</accession>
<evidence type="ECO:0000313" key="2">
    <source>
        <dbReference type="Proteomes" id="UP000503011"/>
    </source>
</evidence>
<keyword evidence="2" id="KW-1185">Reference proteome</keyword>